<dbReference type="GO" id="GO:0042781">
    <property type="term" value="F:3'-tRNA processing endoribonuclease activity"/>
    <property type="evidence" value="ECO:0007669"/>
    <property type="project" value="TreeGrafter"/>
</dbReference>
<name>A0A3S0KU68_9GAMM</name>
<dbReference type="AlphaFoldDB" id="A0A3S0KU68"/>
<keyword evidence="1 5" id="KW-0378">Hydrolase</keyword>
<evidence type="ECO:0000256" key="1">
    <source>
        <dbReference type="ARBA" id="ARBA00022801"/>
    </source>
</evidence>
<dbReference type="Pfam" id="PF23023">
    <property type="entry name" value="Anti-Pycsar_Apyc1"/>
    <property type="match status" value="1"/>
</dbReference>
<evidence type="ECO:0000256" key="2">
    <source>
        <dbReference type="SAM" id="MobiDB-lite"/>
    </source>
</evidence>
<evidence type="ECO:0000313" key="5">
    <source>
        <dbReference type="EMBL" id="RTR38522.1"/>
    </source>
</evidence>
<keyword evidence="3" id="KW-0732">Signal</keyword>
<dbReference type="SUPFAM" id="SSF56281">
    <property type="entry name" value="Metallo-hydrolase/oxidoreductase"/>
    <property type="match status" value="1"/>
</dbReference>
<dbReference type="PANTHER" id="PTHR46018">
    <property type="entry name" value="ZINC PHOSPHODIESTERASE ELAC PROTEIN 1"/>
    <property type="match status" value="1"/>
</dbReference>
<dbReference type="Gene3D" id="3.60.15.10">
    <property type="entry name" value="Ribonuclease Z/Hydroxyacylglutathione hydrolase-like"/>
    <property type="match status" value="1"/>
</dbReference>
<organism evidence="5 6">
    <name type="scientific">Shewanella canadensis</name>
    <dbReference type="NCBI Taxonomy" id="271096"/>
    <lineage>
        <taxon>Bacteria</taxon>
        <taxon>Pseudomonadati</taxon>
        <taxon>Pseudomonadota</taxon>
        <taxon>Gammaproteobacteria</taxon>
        <taxon>Alteromonadales</taxon>
        <taxon>Shewanellaceae</taxon>
        <taxon>Shewanella</taxon>
    </lineage>
</organism>
<proteinExistence type="predicted"/>
<evidence type="ECO:0000256" key="3">
    <source>
        <dbReference type="SAM" id="SignalP"/>
    </source>
</evidence>
<feature type="signal peptide" evidence="3">
    <location>
        <begin position="1"/>
        <end position="22"/>
    </location>
</feature>
<dbReference type="Proteomes" id="UP000267448">
    <property type="component" value="Unassembled WGS sequence"/>
</dbReference>
<protein>
    <submittedName>
        <fullName evidence="5">MBL fold metallo-hydrolase</fullName>
    </submittedName>
</protein>
<keyword evidence="6" id="KW-1185">Reference proteome</keyword>
<dbReference type="PANTHER" id="PTHR46018:SF2">
    <property type="entry name" value="ZINC PHOSPHODIESTERASE ELAC PROTEIN 1"/>
    <property type="match status" value="1"/>
</dbReference>
<dbReference type="CDD" id="cd07719">
    <property type="entry name" value="arylsulfatase_AtsA-like_MBL-fold"/>
    <property type="match status" value="1"/>
</dbReference>
<dbReference type="EMBL" id="RXNU01000006">
    <property type="protein sequence ID" value="RTR38522.1"/>
    <property type="molecule type" value="Genomic_DNA"/>
</dbReference>
<dbReference type="OrthoDB" id="9803916at2"/>
<sequence>MKYSSRLITSFLALFISGQALAEKPEDFRFPRECSYTEAGYPVPLCGLPLTNTPVVAESIEELKSYPTHFIAGQEALNVDEMRITTIGSGNPPVRLGQASTSWLVELGNGDNFIFDIGGGTVPALWSLGIPLSTLDKVFVTHLHLDHVGGIFNLWDSMGWGRNTPLHVWGASGHTPELGVAAFVEHVEKAAAWHVLSKTGIAAREGMEIKAHEFDYKKFSPETPRQLVYHENDVKIYAFPVDHILEGAVGYRLEWNGLSMAFTGDSEPTRFEAEMARGVDVFIHELFIDASTFAEKNAMPLALAQNIAHKHTSPEELGQIFSIAQPRLGVGTHFFTNEDTIDGAFAGMEKTYSGPVAIAQDLMVINVSKEQVVTRMARTDLLSWSAPSPKTDTEPTYDAKPTEGLTPSWVSQTRLEQEH</sequence>
<accession>A0A3S0KU68</accession>
<dbReference type="InterPro" id="IPR001279">
    <property type="entry name" value="Metallo-B-lactamas"/>
</dbReference>
<comment type="caution">
    <text evidence="5">The sequence shown here is derived from an EMBL/GenBank/DDBJ whole genome shotgun (WGS) entry which is preliminary data.</text>
</comment>
<dbReference type="NCBIfam" id="NF041257">
    <property type="entry name" value="GntH_guanitoxin"/>
    <property type="match status" value="1"/>
</dbReference>
<feature type="region of interest" description="Disordered" evidence="2">
    <location>
        <begin position="384"/>
        <end position="419"/>
    </location>
</feature>
<feature type="chain" id="PRO_5018522940" evidence="3">
    <location>
        <begin position="23"/>
        <end position="419"/>
    </location>
</feature>
<reference evidence="5 6" key="1">
    <citation type="submission" date="2018-12" db="EMBL/GenBank/DDBJ databases">
        <authorList>
            <person name="Yu L."/>
        </authorList>
    </citation>
    <scope>NUCLEOTIDE SEQUENCE [LARGE SCALE GENOMIC DNA]</scope>
    <source>
        <strain evidence="5 6">HAW-EB2</strain>
    </source>
</reference>
<dbReference type="SMART" id="SM00849">
    <property type="entry name" value="Lactamase_B"/>
    <property type="match status" value="1"/>
</dbReference>
<dbReference type="InterPro" id="IPR044094">
    <property type="entry name" value="AtsA-like_MBL-fold"/>
</dbReference>
<feature type="domain" description="Metallo-beta-lactamase" evidence="4">
    <location>
        <begin position="99"/>
        <end position="284"/>
    </location>
</feature>
<gene>
    <name evidence="5" type="ORF">EKG38_13500</name>
</gene>
<dbReference type="RefSeq" id="WP_126520760.1">
    <property type="nucleotide sequence ID" value="NZ_RXNU01000006.1"/>
</dbReference>
<evidence type="ECO:0000313" key="6">
    <source>
        <dbReference type="Proteomes" id="UP000267448"/>
    </source>
</evidence>
<feature type="compositionally biased region" description="Polar residues" evidence="2">
    <location>
        <begin position="408"/>
        <end position="419"/>
    </location>
</feature>
<evidence type="ECO:0000259" key="4">
    <source>
        <dbReference type="SMART" id="SM00849"/>
    </source>
</evidence>
<dbReference type="InterPro" id="IPR036866">
    <property type="entry name" value="RibonucZ/Hydroxyglut_hydro"/>
</dbReference>